<gene>
    <name evidence="11" type="ORF">ACA1_136160</name>
</gene>
<sequence>MLDADVEKALEDEFLGGGGMEMGEDYFSARRRTTGLDEVKRFLQSGDPAAPIDLSSGAKRAISKNRASLSAGAYSSPVARQISPSSSSSSSSSSSAVGTDDLPFHERMAEARRQYQKLTRERNAPKQQSWANNSHHGGVQSKRPARTNLARSYTFQAVGRPTATAGGAPAAKMEEPTTDDVACELEVKEAGMVVKEEQAPLAMNGKRRKMVPSDDGDEGKSGEEKVSSSAIDQGETAHGGDEATGMDEAEKEEEEVADGTQGTRQNGGEDATESKERVRKIVKGARHGKTQTPREKYSLLRIEGGVEESVMAGYMEDKKIVHLADIMRHRRADGFKNISGNWVTFGILVAKSAVREANKGNSKYMAWDLADLQGNMISLFLFGEAAVRFAGETQADVFALLNPEIIDARGGMSLALTVTEATQVMRLGKAVDFGICSSVEDGNPCTAVVDTSVRKRCIYHMQSEYGKVRSSRGELNSVISSPASRTTLKDAKARAQNNMSRAIFYIDGLELQPLAYTASMAQRRHAFKQGKDDSGSELLASPEISALLKNSRDTAGARNLKRMLGISEQADAARSPRSVKLIKQRMKNGGGGHLGVLHPNHPLLMKSDEEWEQENNNDNKRETNENDEDEFAQQLESKKKQQAKRKAPEQEEALDIDNNAGSEEGPAKKRRRKEEAADGDGGGDGDDGAHHSTMDLAAGAPPRLARGYQPGDSISL</sequence>
<feature type="compositionally biased region" description="Acidic residues" evidence="8">
    <location>
        <begin position="677"/>
        <end position="686"/>
    </location>
</feature>
<keyword evidence="6" id="KW-0862">Zinc</keyword>
<evidence type="ECO:0000256" key="5">
    <source>
        <dbReference type="ARBA" id="ARBA00022771"/>
    </source>
</evidence>
<evidence type="ECO:0000256" key="8">
    <source>
        <dbReference type="SAM" id="MobiDB-lite"/>
    </source>
</evidence>
<keyword evidence="5" id="KW-0863">Zinc-finger</keyword>
<protein>
    <submittedName>
        <fullName evidence="11">Primase zinc finger protein</fullName>
    </submittedName>
</protein>
<dbReference type="AlphaFoldDB" id="L8GE79"/>
<dbReference type="GO" id="GO:0043596">
    <property type="term" value="C:nuclear replication fork"/>
    <property type="evidence" value="ECO:0007669"/>
    <property type="project" value="TreeGrafter"/>
</dbReference>
<dbReference type="InterPro" id="IPR040184">
    <property type="entry name" value="Mcm10"/>
</dbReference>
<dbReference type="GO" id="GO:0008270">
    <property type="term" value="F:zinc ion binding"/>
    <property type="evidence" value="ECO:0007669"/>
    <property type="project" value="UniProtKB-KW"/>
</dbReference>
<feature type="region of interest" description="Disordered" evidence="8">
    <location>
        <begin position="194"/>
        <end position="295"/>
    </location>
</feature>
<keyword evidence="7" id="KW-0539">Nucleus</keyword>
<dbReference type="STRING" id="1257118.L8GE79"/>
<dbReference type="Pfam" id="PF22379">
    <property type="entry name" value="OB_MCM10"/>
    <property type="match status" value="1"/>
</dbReference>
<dbReference type="RefSeq" id="XP_004333418.1">
    <property type="nucleotide sequence ID" value="XM_004333370.1"/>
</dbReference>
<dbReference type="EMBL" id="KB008153">
    <property type="protein sequence ID" value="ELR11405.1"/>
    <property type="molecule type" value="Genomic_DNA"/>
</dbReference>
<evidence type="ECO:0000256" key="4">
    <source>
        <dbReference type="ARBA" id="ARBA00022723"/>
    </source>
</evidence>
<dbReference type="OrthoDB" id="273123at2759"/>
<dbReference type="Pfam" id="PF09329">
    <property type="entry name" value="zf-primase"/>
    <property type="match status" value="1"/>
</dbReference>
<dbReference type="InterPro" id="IPR015408">
    <property type="entry name" value="Znf_Mcm10/DnaG"/>
</dbReference>
<keyword evidence="4" id="KW-0479">Metal-binding</keyword>
<dbReference type="Gene3D" id="2.40.50.140">
    <property type="entry name" value="Nucleic acid-binding proteins"/>
    <property type="match status" value="1"/>
</dbReference>
<accession>L8GE79</accession>
<dbReference type="InterPro" id="IPR012340">
    <property type="entry name" value="NA-bd_OB-fold"/>
</dbReference>
<feature type="region of interest" description="Disordered" evidence="8">
    <location>
        <begin position="117"/>
        <end position="177"/>
    </location>
</feature>
<feature type="compositionally biased region" description="Basic residues" evidence="8">
    <location>
        <begin position="277"/>
        <end position="289"/>
    </location>
</feature>
<dbReference type="GO" id="GO:0006270">
    <property type="term" value="P:DNA replication initiation"/>
    <property type="evidence" value="ECO:0007669"/>
    <property type="project" value="InterPro"/>
</dbReference>
<dbReference type="VEuPathDB" id="AmoebaDB:ACA1_136160"/>
<evidence type="ECO:0000256" key="7">
    <source>
        <dbReference type="ARBA" id="ARBA00023242"/>
    </source>
</evidence>
<feature type="region of interest" description="Disordered" evidence="8">
    <location>
        <begin position="610"/>
        <end position="716"/>
    </location>
</feature>
<dbReference type="GO" id="GO:0003697">
    <property type="term" value="F:single-stranded DNA binding"/>
    <property type="evidence" value="ECO:0007669"/>
    <property type="project" value="InterPro"/>
</dbReference>
<evidence type="ECO:0000256" key="3">
    <source>
        <dbReference type="ARBA" id="ARBA00022705"/>
    </source>
</evidence>
<dbReference type="Proteomes" id="UP000011083">
    <property type="component" value="Unassembled WGS sequence"/>
</dbReference>
<feature type="compositionally biased region" description="Low complexity" evidence="8">
    <location>
        <begin position="83"/>
        <end position="95"/>
    </location>
</feature>
<proteinExistence type="inferred from homology"/>
<evidence type="ECO:0000259" key="10">
    <source>
        <dbReference type="Pfam" id="PF22379"/>
    </source>
</evidence>
<evidence type="ECO:0000256" key="2">
    <source>
        <dbReference type="ARBA" id="ARBA00009679"/>
    </source>
</evidence>
<feature type="domain" description="MCM10 OB-fold" evidence="10">
    <location>
        <begin position="296"/>
        <end position="425"/>
    </location>
</feature>
<feature type="compositionally biased region" description="Low complexity" evidence="8">
    <location>
        <begin position="161"/>
        <end position="171"/>
    </location>
</feature>
<reference evidence="11 12" key="1">
    <citation type="journal article" date="2013" name="Genome Biol.">
        <title>Genome of Acanthamoeba castellanii highlights extensive lateral gene transfer and early evolution of tyrosine kinase signaling.</title>
        <authorList>
            <person name="Clarke M."/>
            <person name="Lohan A.J."/>
            <person name="Liu B."/>
            <person name="Lagkouvardos I."/>
            <person name="Roy S."/>
            <person name="Zafar N."/>
            <person name="Bertelli C."/>
            <person name="Schilde C."/>
            <person name="Kianianmomeni A."/>
            <person name="Burglin T.R."/>
            <person name="Frech C."/>
            <person name="Turcotte B."/>
            <person name="Kopec K.O."/>
            <person name="Synnott J.M."/>
            <person name="Choo C."/>
            <person name="Paponov I."/>
            <person name="Finkler A."/>
            <person name="Soon Heng Tan C."/>
            <person name="Hutchins A.P."/>
            <person name="Weinmeier T."/>
            <person name="Rattei T."/>
            <person name="Chu J.S."/>
            <person name="Gimenez G."/>
            <person name="Irimia M."/>
            <person name="Rigden D.J."/>
            <person name="Fitzpatrick D.A."/>
            <person name="Lorenzo-Morales J."/>
            <person name="Bateman A."/>
            <person name="Chiu C.H."/>
            <person name="Tang P."/>
            <person name="Hegemann P."/>
            <person name="Fromm H."/>
            <person name="Raoult D."/>
            <person name="Greub G."/>
            <person name="Miranda-Saavedra D."/>
            <person name="Chen N."/>
            <person name="Nash P."/>
            <person name="Ginger M.L."/>
            <person name="Horn M."/>
            <person name="Schaap P."/>
            <person name="Caler L."/>
            <person name="Loftus B."/>
        </authorList>
    </citation>
    <scope>NUCLEOTIDE SEQUENCE [LARGE SCALE GENOMIC DNA]</scope>
    <source>
        <strain evidence="11 12">Neff</strain>
    </source>
</reference>
<feature type="domain" description="Zinc finger Mcm10/DnaG-type" evidence="9">
    <location>
        <begin position="428"/>
        <end position="472"/>
    </location>
</feature>
<comment type="similarity">
    <text evidence="2">Belongs to the MCM10 family.</text>
</comment>
<dbReference type="PANTHER" id="PTHR13454">
    <property type="entry name" value="PROTEIN MCM10 HOMOLOG"/>
    <property type="match status" value="1"/>
</dbReference>
<evidence type="ECO:0000259" key="9">
    <source>
        <dbReference type="Pfam" id="PF09329"/>
    </source>
</evidence>
<name>L8GE79_ACACF</name>
<organism evidence="11 12">
    <name type="scientific">Acanthamoeba castellanii (strain ATCC 30010 / Neff)</name>
    <dbReference type="NCBI Taxonomy" id="1257118"/>
    <lineage>
        <taxon>Eukaryota</taxon>
        <taxon>Amoebozoa</taxon>
        <taxon>Discosea</taxon>
        <taxon>Longamoebia</taxon>
        <taxon>Centramoebida</taxon>
        <taxon>Acanthamoebidae</taxon>
        <taxon>Acanthamoeba</taxon>
    </lineage>
</organism>
<comment type="subcellular location">
    <subcellularLocation>
        <location evidence="1">Nucleus</location>
    </subcellularLocation>
</comment>
<dbReference type="InterPro" id="IPR055065">
    <property type="entry name" value="OB_MCM10"/>
</dbReference>
<evidence type="ECO:0000313" key="12">
    <source>
        <dbReference type="Proteomes" id="UP000011083"/>
    </source>
</evidence>
<dbReference type="KEGG" id="acan:ACA1_136160"/>
<keyword evidence="3" id="KW-0235">DNA replication</keyword>
<feature type="compositionally biased region" description="Polar residues" evidence="8">
    <location>
        <begin position="125"/>
        <end position="135"/>
    </location>
</feature>
<evidence type="ECO:0000256" key="6">
    <source>
        <dbReference type="ARBA" id="ARBA00022833"/>
    </source>
</evidence>
<evidence type="ECO:0000256" key="1">
    <source>
        <dbReference type="ARBA" id="ARBA00004123"/>
    </source>
</evidence>
<evidence type="ECO:0000313" key="11">
    <source>
        <dbReference type="EMBL" id="ELR11405.1"/>
    </source>
</evidence>
<dbReference type="GO" id="GO:0003688">
    <property type="term" value="F:DNA replication origin binding"/>
    <property type="evidence" value="ECO:0007669"/>
    <property type="project" value="TreeGrafter"/>
</dbReference>
<dbReference type="GeneID" id="14911796"/>
<feature type="region of interest" description="Disordered" evidence="8">
    <location>
        <begin position="45"/>
        <end position="103"/>
    </location>
</feature>
<feature type="compositionally biased region" description="Acidic residues" evidence="8">
    <location>
        <begin position="244"/>
        <end position="257"/>
    </location>
</feature>
<dbReference type="PANTHER" id="PTHR13454:SF11">
    <property type="entry name" value="PROTEIN MCM10 HOMOLOG"/>
    <property type="match status" value="1"/>
</dbReference>
<keyword evidence="12" id="KW-1185">Reference proteome</keyword>